<gene>
    <name evidence="2" type="ORF">FSB64_37530</name>
    <name evidence="1" type="ORF">HDG41_007764</name>
</gene>
<sequence length="109" mass="12077">MDVVMNGEVTELRVHAFACAADATARKDTDSAQLSAAIRYEAATRARVAISHQRLLRQQALVRRLAVGGVDHSIARQCLQGLEDSFHVLSLIWEMRLHKLNALLNSEAQ</sequence>
<reference evidence="1 3" key="2">
    <citation type="submission" date="2020-08" db="EMBL/GenBank/DDBJ databases">
        <title>Genomic Encyclopedia of Type Strains, Phase IV (KMG-V): Genome sequencing to study the core and pangenomes of soil and plant-associated prokaryotes.</title>
        <authorList>
            <person name="Whitman W."/>
        </authorList>
    </citation>
    <scope>NUCLEOTIDE SEQUENCE [LARGE SCALE GENOMIC DNA]</scope>
    <source>
        <strain evidence="1 3">JPY162</strain>
    </source>
</reference>
<dbReference type="AlphaFoldDB" id="A0A7W8LFJ0"/>
<reference evidence="2 4" key="1">
    <citation type="submission" date="2019-08" db="EMBL/GenBank/DDBJ databases">
        <title>Paraburkholderia simonii sp. nov. and P. youngii sp. nov. Brazilian and Mexican Mimosa-associated rhizobia.</title>
        <authorList>
            <person name="Mavima L."/>
            <person name="Beukes C.W."/>
            <person name="Palmer M."/>
            <person name="De Meyer S.E."/>
            <person name="James E.K."/>
            <person name="Maluk M."/>
            <person name="Avontuur J.R."/>
            <person name="Chan W.Y."/>
            <person name="Venter S.N."/>
            <person name="Steenkamp E.T."/>
        </authorList>
    </citation>
    <scope>NUCLEOTIDE SEQUENCE [LARGE SCALE GENOMIC DNA]</scope>
    <source>
        <strain evidence="2 4">JPY454</strain>
    </source>
</reference>
<dbReference type="Proteomes" id="UP000592820">
    <property type="component" value="Unassembled WGS sequence"/>
</dbReference>
<accession>A0A7W8LFJ0</accession>
<evidence type="ECO:0000313" key="1">
    <source>
        <dbReference type="EMBL" id="MBB5405668.1"/>
    </source>
</evidence>
<dbReference type="EMBL" id="JACHDE010000039">
    <property type="protein sequence ID" value="MBB5405668.1"/>
    <property type="molecule type" value="Genomic_DNA"/>
</dbReference>
<dbReference type="RefSeq" id="WP_176369689.1">
    <property type="nucleotide sequence ID" value="NZ_JBNDJB010000004.1"/>
</dbReference>
<comment type="caution">
    <text evidence="1">The sequence shown here is derived from an EMBL/GenBank/DDBJ whole genome shotgun (WGS) entry which is preliminary data.</text>
</comment>
<dbReference type="EMBL" id="VOMC01000073">
    <property type="protein sequence ID" value="NVI09281.1"/>
    <property type="molecule type" value="Genomic_DNA"/>
</dbReference>
<evidence type="ECO:0000313" key="4">
    <source>
        <dbReference type="Proteomes" id="UP000821598"/>
    </source>
</evidence>
<dbReference type="Proteomes" id="UP000821598">
    <property type="component" value="Unassembled WGS sequence"/>
</dbReference>
<protein>
    <submittedName>
        <fullName evidence="1">Uncharacterized protein</fullName>
    </submittedName>
</protein>
<proteinExistence type="predicted"/>
<evidence type="ECO:0000313" key="2">
    <source>
        <dbReference type="EMBL" id="NVI09281.1"/>
    </source>
</evidence>
<name>A0A7W8LFJ0_9BURK</name>
<organism evidence="1 3">
    <name type="scientific">Paraburkholderia youngii</name>
    <dbReference type="NCBI Taxonomy" id="2782701"/>
    <lineage>
        <taxon>Bacteria</taxon>
        <taxon>Pseudomonadati</taxon>
        <taxon>Pseudomonadota</taxon>
        <taxon>Betaproteobacteria</taxon>
        <taxon>Burkholderiales</taxon>
        <taxon>Burkholderiaceae</taxon>
        <taxon>Paraburkholderia</taxon>
    </lineage>
</organism>
<keyword evidence="4" id="KW-1185">Reference proteome</keyword>
<evidence type="ECO:0000313" key="3">
    <source>
        <dbReference type="Proteomes" id="UP000592820"/>
    </source>
</evidence>